<dbReference type="GO" id="GO:0046872">
    <property type="term" value="F:metal ion binding"/>
    <property type="evidence" value="ECO:0007669"/>
    <property type="project" value="UniProtKB-KW"/>
</dbReference>
<comment type="subunit">
    <text evidence="12">Homotrimer; disulfide-linked. 2 Ca(2+) ions bound at each subunit interface in the trimer hold the trimer together. Interacts with the intermediate capsid protein VP6. Interacts with the outer capsid protein VP5*.</text>
</comment>
<organism evidence="13 14">
    <name type="scientific">Rotavirus B</name>
    <dbReference type="NCBI Taxonomy" id="28876"/>
    <lineage>
        <taxon>Viruses</taxon>
        <taxon>Riboviria</taxon>
        <taxon>Orthornavirae</taxon>
        <taxon>Duplornaviricota</taxon>
        <taxon>Resentoviricetes</taxon>
        <taxon>Reovirales</taxon>
        <taxon>Sedoreoviridae</taxon>
        <taxon>Rotavirus</taxon>
        <taxon>Rotavirus betagastroenteritidis</taxon>
    </lineage>
</organism>
<evidence type="ECO:0000256" key="3">
    <source>
        <dbReference type="ARBA" id="ARBA00022708"/>
    </source>
</evidence>
<dbReference type="Pfam" id="PF05868">
    <property type="entry name" value="Rotavirus_VP7"/>
    <property type="match status" value="1"/>
</dbReference>
<gene>
    <name evidence="13" type="primary">VP7</name>
    <name evidence="13" type="ORF">NC78_46697gpVP7</name>
</gene>
<keyword evidence="6 12" id="KW-1152">Outer capsid protein</keyword>
<dbReference type="HAMAP" id="MF_04130">
    <property type="entry name" value="Rota_VP7"/>
    <property type="match status" value="1"/>
</dbReference>
<evidence type="ECO:0000256" key="5">
    <source>
        <dbReference type="ARBA" id="ARBA00022729"/>
    </source>
</evidence>
<dbReference type="Proteomes" id="UP000246455">
    <property type="component" value="Genome"/>
</dbReference>
<keyword evidence="2 12" id="KW-0945">Host-virus interaction</keyword>
<evidence type="ECO:0000256" key="12">
    <source>
        <dbReference type="HAMAP-Rule" id="MF_04130"/>
    </source>
</evidence>
<dbReference type="GO" id="GO:0039621">
    <property type="term" value="C:T=13 icosahedral viral capsid"/>
    <property type="evidence" value="ECO:0007669"/>
    <property type="project" value="UniProtKB-UniRule"/>
</dbReference>
<name>A0A0D5Z8N9_9REOV</name>
<evidence type="ECO:0000256" key="8">
    <source>
        <dbReference type="ARBA" id="ARBA00022844"/>
    </source>
</evidence>
<dbReference type="InterPro" id="IPR008818">
    <property type="entry name" value="Rotavirus_VP7"/>
</dbReference>
<reference evidence="13 14" key="1">
    <citation type="submission" date="2015-02" db="EMBL/GenBank/DDBJ databases">
        <authorList>
            <person name="Das S.R."/>
            <person name="Halpin R.A."/>
            <person name="Stucker K.M."/>
            <person name="Akopov A."/>
            <person name="Fedorova N."/>
            <person name="Puri V."/>
            <person name="Stockwell T."/>
            <person name="Amedeo P."/>
            <person name="Katzel D."/>
            <person name="Schobel S."/>
            <person name="Shrivastava S."/>
            <person name="Nyaga M.M."/>
            <person name="Magagula N.B."/>
            <person name="Peenze I."/>
            <person name="Seheri M.L."/>
            <person name="Mwenda J."/>
            <person name="Wentworth D.E."/>
            <person name="Mphahlele J."/>
        </authorList>
    </citation>
    <scope>NUCLEOTIDE SEQUENCE [LARGE SCALE GENOMIC DNA]</scope>
    <source>
        <strain evidence="13 14">RVB/Human-wt/SEN/MRC-DPRU4680/2010/GXP[X]</strain>
    </source>
</reference>
<keyword evidence="9 12" id="KW-1015">Disulfide bond</keyword>
<sequence>MASLLLLVLAAAANAQLNIVPSVHPEVCVLYADDHQSDANKFNGNFTQIFHSYNSITLSFMSYSSSSYDVIDIMSRYDLSSCSILAIDVFNASMDFNVFLQSTNNCSKYNANKIHHIKLPRGEEWFSYSKNLKFCPLSDSLIGMYCDTQLSDTYFEISTGGTYEVTDVPEFTQMGYTFHSSEDFYLCHRISSEAWLNYHLFYRDYDVSGVISKQINWGNVWSGFKTFAQVLYKILDLFFNSKRNVEPRA</sequence>
<dbReference type="GO" id="GO:0044166">
    <property type="term" value="C:host cell endoplasmic reticulum lumen"/>
    <property type="evidence" value="ECO:0007669"/>
    <property type="project" value="UniProtKB-SubCell"/>
</dbReference>
<evidence type="ECO:0000313" key="13">
    <source>
        <dbReference type="EMBL" id="AKA40852.1"/>
    </source>
</evidence>
<evidence type="ECO:0000256" key="4">
    <source>
        <dbReference type="ARBA" id="ARBA00022723"/>
    </source>
</evidence>
<keyword evidence="3 12" id="KW-1146">T=13 icosahedral capsid protein</keyword>
<keyword evidence="8 12" id="KW-0946">Virion</keyword>
<comment type="subcellular location">
    <subcellularLocation>
        <location evidence="12">Virion</location>
    </subcellularLocation>
    <subcellularLocation>
        <location evidence="12">Host endoplasmic reticulum lumen</location>
    </subcellularLocation>
    <text evidence="12">The outer layer contains 780 copies of VP7, grouped as 260 trimers. Immature double-layered particles assembled in the cytoplasm bud across the membrane of the endoplasmic reticulum, acquiring during this process a transient lipid membrane that is modified with the ER resident viral glycoproteins NSP4 and VP7; these enveloped particles also contain VP4. As the particles move towards the interior of the ER cisternae, the transient lipid membrane and the non-structural protein NSP4 are lost, while the virus surface proteins VP4 and VP7 rearrange to form the outermost virus protein layer, yielding mature infectious triple-layered particles.</text>
</comment>
<dbReference type="InterPro" id="IPR001963">
    <property type="entry name" value="VP7"/>
</dbReference>
<comment type="function">
    <text evidence="12">Calcium-binding protein that interacts with rotavirus cell receptors once the initial attachment by VP4 has been achieved. Rotavirus attachment and entry into the host cell probably involves multiple sequential contacts between the outer capsid proteins VP4 and VP7, and the cell receptors. Following entry into the host cell, low intracellular or intravesicular Ca(2+) concentration probably causes the calcium-stabilized VP7 trimers to dissociate from the virion. This step is probably necessary for the membrane-disrupting entry step and the release of VP4, which is locked onto the virion by VP7.</text>
</comment>
<proteinExistence type="inferred from homology"/>
<evidence type="ECO:0000313" key="14">
    <source>
        <dbReference type="Proteomes" id="UP000246455"/>
    </source>
</evidence>
<keyword evidence="4 12" id="KW-0479">Metal-binding</keyword>
<evidence type="ECO:0000256" key="7">
    <source>
        <dbReference type="ARBA" id="ARBA00022837"/>
    </source>
</evidence>
<keyword evidence="1 12" id="KW-0167">Capsid protein</keyword>
<evidence type="ECO:0000256" key="6">
    <source>
        <dbReference type="ARBA" id="ARBA00022770"/>
    </source>
</evidence>
<evidence type="ECO:0000256" key="11">
    <source>
        <dbReference type="ARBA" id="ARBA00023184"/>
    </source>
</evidence>
<protein>
    <recommendedName>
        <fullName evidence="12">Outer capsid glycoprotein VP7</fullName>
    </recommendedName>
</protein>
<keyword evidence="11 12" id="KW-1038">Host endoplasmic reticulum</keyword>
<comment type="similarity">
    <text evidence="12">Belongs to the rotavirus VP7 family.</text>
</comment>
<keyword evidence="5" id="KW-0732">Signal</keyword>
<evidence type="ECO:0000256" key="1">
    <source>
        <dbReference type="ARBA" id="ARBA00022561"/>
    </source>
</evidence>
<dbReference type="EMBL" id="KP753139">
    <property type="protein sequence ID" value="AKA40852.1"/>
    <property type="molecule type" value="Genomic_RNA"/>
</dbReference>
<keyword evidence="10 12" id="KW-0325">Glycoprotein</keyword>
<dbReference type="GO" id="GO:0016020">
    <property type="term" value="C:membrane"/>
    <property type="evidence" value="ECO:0007669"/>
    <property type="project" value="InterPro"/>
</dbReference>
<evidence type="ECO:0000256" key="10">
    <source>
        <dbReference type="ARBA" id="ARBA00023180"/>
    </source>
</evidence>
<dbReference type="GO" id="GO:0039624">
    <property type="term" value="C:viral outer capsid"/>
    <property type="evidence" value="ECO:0007669"/>
    <property type="project" value="UniProtKB-UniRule"/>
</dbReference>
<evidence type="ECO:0000256" key="9">
    <source>
        <dbReference type="ARBA" id="ARBA00023157"/>
    </source>
</evidence>
<keyword evidence="7 12" id="KW-0106">Calcium</keyword>
<accession>A0A0D5Z8N9</accession>
<evidence type="ECO:0000256" key="2">
    <source>
        <dbReference type="ARBA" id="ARBA00022581"/>
    </source>
</evidence>